<dbReference type="PANTHER" id="PTHR32322:SF18">
    <property type="entry name" value="S-ADENOSYLMETHIONINE_S-ADENOSYLHOMOCYSTEINE TRANSPORTER"/>
    <property type="match status" value="1"/>
</dbReference>
<feature type="transmembrane region" description="Helical" evidence="6">
    <location>
        <begin position="167"/>
        <end position="187"/>
    </location>
</feature>
<reference evidence="8 9" key="1">
    <citation type="submission" date="2016-10" db="EMBL/GenBank/DDBJ databases">
        <authorList>
            <person name="de Groot N.N."/>
        </authorList>
    </citation>
    <scope>NUCLEOTIDE SEQUENCE [LARGE SCALE GENOMIC DNA]</scope>
    <source>
        <strain evidence="8 9">GAS522</strain>
    </source>
</reference>
<keyword evidence="5 6" id="KW-0472">Membrane</keyword>
<feature type="transmembrane region" description="Helical" evidence="6">
    <location>
        <begin position="143"/>
        <end position="161"/>
    </location>
</feature>
<sequence>MRVGTMKDVEREMTGGLSTRNAVGLLALVVLAWGTNWPVTKLIVHEVPPLWSTAIRCMIAAAALAPLLWAQGDFIIPKRGDMPVVLCTSILHMVAFSALVAAGLQFVPAGRAIVLGYTTPLWVAIGASIFLSEAITGRRAIGIGFGLAGLAVIFNPATLNWSDHNALSGSGLILIAAFCWAANIVYVRAHRWISTPFQLVFWQVLLAAALLSVIAGFTEGAPRIVWTAHLTALMLYSGIVCTAFAHWAMTMVNRSLPAVTTSLCLLATPLLGIVSATVFLGEPLEPSLFLAMTLIIGGITLGAVGGGRSQLAAGAKV</sequence>
<gene>
    <name evidence="8" type="ORF">SAMN05444171_4270</name>
</gene>
<dbReference type="Proteomes" id="UP000183208">
    <property type="component" value="Unassembled WGS sequence"/>
</dbReference>
<evidence type="ECO:0000256" key="3">
    <source>
        <dbReference type="ARBA" id="ARBA00022692"/>
    </source>
</evidence>
<name>A0A1M7B2V5_9BRAD</name>
<evidence type="ECO:0000256" key="4">
    <source>
        <dbReference type="ARBA" id="ARBA00022989"/>
    </source>
</evidence>
<dbReference type="PANTHER" id="PTHR32322">
    <property type="entry name" value="INNER MEMBRANE TRANSPORTER"/>
    <property type="match status" value="1"/>
</dbReference>
<keyword evidence="4 6" id="KW-1133">Transmembrane helix</keyword>
<feature type="transmembrane region" description="Helical" evidence="6">
    <location>
        <begin position="287"/>
        <end position="306"/>
    </location>
</feature>
<feature type="transmembrane region" description="Helical" evidence="6">
    <location>
        <begin position="224"/>
        <end position="247"/>
    </location>
</feature>
<dbReference type="AlphaFoldDB" id="A0A1M7B2V5"/>
<evidence type="ECO:0000256" key="5">
    <source>
        <dbReference type="ARBA" id="ARBA00023136"/>
    </source>
</evidence>
<feature type="transmembrane region" description="Helical" evidence="6">
    <location>
        <begin position="51"/>
        <end position="70"/>
    </location>
</feature>
<feature type="transmembrane region" description="Helical" evidence="6">
    <location>
        <begin position="21"/>
        <end position="39"/>
    </location>
</feature>
<evidence type="ECO:0000259" key="7">
    <source>
        <dbReference type="Pfam" id="PF00892"/>
    </source>
</evidence>
<dbReference type="Pfam" id="PF00892">
    <property type="entry name" value="EamA"/>
    <property type="match status" value="2"/>
</dbReference>
<feature type="transmembrane region" description="Helical" evidence="6">
    <location>
        <begin position="259"/>
        <end position="281"/>
    </location>
</feature>
<organism evidence="8 9">
    <name type="scientific">Bradyrhizobium lablabi</name>
    <dbReference type="NCBI Taxonomy" id="722472"/>
    <lineage>
        <taxon>Bacteria</taxon>
        <taxon>Pseudomonadati</taxon>
        <taxon>Pseudomonadota</taxon>
        <taxon>Alphaproteobacteria</taxon>
        <taxon>Hyphomicrobiales</taxon>
        <taxon>Nitrobacteraceae</taxon>
        <taxon>Bradyrhizobium</taxon>
    </lineage>
</organism>
<evidence type="ECO:0000313" key="9">
    <source>
        <dbReference type="Proteomes" id="UP000183208"/>
    </source>
</evidence>
<feature type="transmembrane region" description="Helical" evidence="6">
    <location>
        <begin position="82"/>
        <end position="106"/>
    </location>
</feature>
<dbReference type="GO" id="GO:0005886">
    <property type="term" value="C:plasma membrane"/>
    <property type="evidence" value="ECO:0007669"/>
    <property type="project" value="UniProtKB-SubCell"/>
</dbReference>
<proteinExistence type="predicted"/>
<evidence type="ECO:0000256" key="2">
    <source>
        <dbReference type="ARBA" id="ARBA00022475"/>
    </source>
</evidence>
<dbReference type="InterPro" id="IPR000620">
    <property type="entry name" value="EamA_dom"/>
</dbReference>
<dbReference type="InterPro" id="IPR050638">
    <property type="entry name" value="AA-Vitamin_Transporters"/>
</dbReference>
<comment type="subcellular location">
    <subcellularLocation>
        <location evidence="1">Cell membrane</location>
        <topology evidence="1">Multi-pass membrane protein</topology>
    </subcellularLocation>
</comment>
<accession>A0A1M7B2V5</accession>
<dbReference type="EMBL" id="FNTI01000001">
    <property type="protein sequence ID" value="SED49742.1"/>
    <property type="molecule type" value="Genomic_DNA"/>
</dbReference>
<keyword evidence="2" id="KW-1003">Cell membrane</keyword>
<feature type="transmembrane region" description="Helical" evidence="6">
    <location>
        <begin position="112"/>
        <end position="131"/>
    </location>
</feature>
<keyword evidence="3 6" id="KW-0812">Transmembrane</keyword>
<evidence type="ECO:0000313" key="8">
    <source>
        <dbReference type="EMBL" id="SED49742.1"/>
    </source>
</evidence>
<dbReference type="InterPro" id="IPR037185">
    <property type="entry name" value="EmrE-like"/>
</dbReference>
<dbReference type="SUPFAM" id="SSF103481">
    <property type="entry name" value="Multidrug resistance efflux transporter EmrE"/>
    <property type="match status" value="2"/>
</dbReference>
<feature type="transmembrane region" description="Helical" evidence="6">
    <location>
        <begin position="199"/>
        <end position="218"/>
    </location>
</feature>
<evidence type="ECO:0000256" key="1">
    <source>
        <dbReference type="ARBA" id="ARBA00004651"/>
    </source>
</evidence>
<feature type="domain" description="EamA" evidence="7">
    <location>
        <begin position="23"/>
        <end position="154"/>
    </location>
</feature>
<evidence type="ECO:0000256" key="6">
    <source>
        <dbReference type="SAM" id="Phobius"/>
    </source>
</evidence>
<protein>
    <submittedName>
        <fullName evidence="8">Permease of the drug/metabolite transporter (DMT) superfamily</fullName>
    </submittedName>
</protein>
<feature type="domain" description="EamA" evidence="7">
    <location>
        <begin position="168"/>
        <end position="301"/>
    </location>
</feature>